<evidence type="ECO:0000313" key="3">
    <source>
        <dbReference type="Proteomes" id="UP000198748"/>
    </source>
</evidence>
<dbReference type="EMBL" id="FNAN01000007">
    <property type="protein sequence ID" value="SDE83488.1"/>
    <property type="molecule type" value="Genomic_DNA"/>
</dbReference>
<sequence>MKTFFVVVISLVSLTCHAQSDKELKSQVSKIPRGTKTIVLTLDSTRSQKEHLAELVTHIIDKGYEVDNMNADLGMIQTKEKNIKFAWSARFTFLLVKNKLRIRGKAIIELADDSAYDIENKGNLGDMYVYTFREMIRVSNGIPNLSIEYSK</sequence>
<evidence type="ECO:0000256" key="1">
    <source>
        <dbReference type="SAM" id="SignalP"/>
    </source>
</evidence>
<feature type="signal peptide" evidence="1">
    <location>
        <begin position="1"/>
        <end position="18"/>
    </location>
</feature>
<proteinExistence type="predicted"/>
<keyword evidence="3" id="KW-1185">Reference proteome</keyword>
<dbReference type="STRING" id="659014.SAMN04487996_107135"/>
<reference evidence="3" key="1">
    <citation type="submission" date="2016-10" db="EMBL/GenBank/DDBJ databases">
        <authorList>
            <person name="Varghese N."/>
            <person name="Submissions S."/>
        </authorList>
    </citation>
    <scope>NUCLEOTIDE SEQUENCE [LARGE SCALE GENOMIC DNA]</scope>
    <source>
        <strain evidence="3">DSM 25329</strain>
    </source>
</reference>
<accession>A0A1G7G5T7</accession>
<dbReference type="AlphaFoldDB" id="A0A1G7G5T7"/>
<feature type="chain" id="PRO_5011666562" evidence="1">
    <location>
        <begin position="19"/>
        <end position="151"/>
    </location>
</feature>
<evidence type="ECO:0000313" key="2">
    <source>
        <dbReference type="EMBL" id="SDE83488.1"/>
    </source>
</evidence>
<name>A0A1G7G5T7_9BACT</name>
<gene>
    <name evidence="2" type="ORF">SAMN04487996_107135</name>
</gene>
<organism evidence="2 3">
    <name type="scientific">Dyadobacter soli</name>
    <dbReference type="NCBI Taxonomy" id="659014"/>
    <lineage>
        <taxon>Bacteria</taxon>
        <taxon>Pseudomonadati</taxon>
        <taxon>Bacteroidota</taxon>
        <taxon>Cytophagia</taxon>
        <taxon>Cytophagales</taxon>
        <taxon>Spirosomataceae</taxon>
        <taxon>Dyadobacter</taxon>
    </lineage>
</organism>
<keyword evidence="1" id="KW-0732">Signal</keyword>
<protein>
    <submittedName>
        <fullName evidence="2">Uncharacterized protein</fullName>
    </submittedName>
</protein>
<dbReference type="Proteomes" id="UP000198748">
    <property type="component" value="Unassembled WGS sequence"/>
</dbReference>
<dbReference type="OrthoDB" id="9885717at2"/>
<dbReference type="RefSeq" id="WP_143016839.1">
    <property type="nucleotide sequence ID" value="NZ_FNAN01000007.1"/>
</dbReference>